<name>A0AA48RBS6_9ZZZZ</name>
<dbReference type="InterPro" id="IPR014710">
    <property type="entry name" value="RmlC-like_jellyroll"/>
</dbReference>
<proteinExistence type="predicted"/>
<evidence type="ECO:0000259" key="1">
    <source>
        <dbReference type="PROSITE" id="PS50042"/>
    </source>
</evidence>
<dbReference type="Gene3D" id="2.60.120.10">
    <property type="entry name" value="Jelly Rolls"/>
    <property type="match status" value="1"/>
</dbReference>
<gene>
    <name evidence="2" type="ORF">AMST5_00427</name>
</gene>
<dbReference type="Pfam" id="PF00027">
    <property type="entry name" value="cNMP_binding"/>
    <property type="match status" value="1"/>
</dbReference>
<dbReference type="SMART" id="SM00100">
    <property type="entry name" value="cNMP"/>
    <property type="match status" value="1"/>
</dbReference>
<dbReference type="InterPro" id="IPR018490">
    <property type="entry name" value="cNMP-bd_dom_sf"/>
</dbReference>
<feature type="domain" description="Cyclic nucleotide-binding" evidence="1">
    <location>
        <begin position="13"/>
        <end position="114"/>
    </location>
</feature>
<reference evidence="2" key="1">
    <citation type="submission" date="2023-07" db="EMBL/GenBank/DDBJ databases">
        <authorList>
            <person name="Pelsma A.J. K."/>
        </authorList>
    </citation>
    <scope>NUCLEOTIDE SEQUENCE</scope>
</reference>
<accession>A0AA48RBS6</accession>
<dbReference type="SUPFAM" id="SSF51206">
    <property type="entry name" value="cAMP-binding domain-like"/>
    <property type="match status" value="1"/>
</dbReference>
<dbReference type="CDD" id="cd00038">
    <property type="entry name" value="CAP_ED"/>
    <property type="match status" value="1"/>
</dbReference>
<dbReference type="EMBL" id="OY288114">
    <property type="protein sequence ID" value="CAJ0851498.1"/>
    <property type="molecule type" value="Genomic_DNA"/>
</dbReference>
<dbReference type="AlphaFoldDB" id="A0AA48RBS6"/>
<organism evidence="2">
    <name type="scientific">freshwater sediment metagenome</name>
    <dbReference type="NCBI Taxonomy" id="556182"/>
    <lineage>
        <taxon>unclassified sequences</taxon>
        <taxon>metagenomes</taxon>
        <taxon>ecological metagenomes</taxon>
    </lineage>
</organism>
<evidence type="ECO:0000313" key="2">
    <source>
        <dbReference type="EMBL" id="CAJ0851498.1"/>
    </source>
</evidence>
<dbReference type="PROSITE" id="PS50042">
    <property type="entry name" value="CNMP_BINDING_3"/>
    <property type="match status" value="1"/>
</dbReference>
<dbReference type="InterPro" id="IPR000595">
    <property type="entry name" value="cNMP-bd_dom"/>
</dbReference>
<sequence>MENLERILSEHPFFAGLDKAFLDLACGCAKNARFEGDQFIAREGEAADHFYLLREGRVALQVSAPGRGAATFLTLGPGEVFGVNWLVPPYRWTYDARALDRTRVIAMDGLCLRNKCEADHNLGYDIMKRLMPIVIDRLHTTRIQFLDLYNAHV</sequence>
<protein>
    <recommendedName>
        <fullName evidence="1">Cyclic nucleotide-binding domain-containing protein</fullName>
    </recommendedName>
</protein>